<dbReference type="EMBL" id="JAGGLU010000002">
    <property type="protein sequence ID" value="MBP2057345.1"/>
    <property type="molecule type" value="Genomic_DNA"/>
</dbReference>
<comment type="caution">
    <text evidence="2">The sequence shown here is derived from an EMBL/GenBank/DDBJ whole genome shotgun (WGS) entry which is preliminary data.</text>
</comment>
<dbReference type="Proteomes" id="UP001519292">
    <property type="component" value="Unassembled WGS sequence"/>
</dbReference>
<name>A0ABS4MCD4_9LACO</name>
<accession>A0ABS4MCD4</accession>
<keyword evidence="1" id="KW-1133">Transmembrane helix</keyword>
<dbReference type="RefSeq" id="WP_209686085.1">
    <property type="nucleotide sequence ID" value="NZ_JAGGLU010000002.1"/>
</dbReference>
<feature type="transmembrane region" description="Helical" evidence="1">
    <location>
        <begin position="12"/>
        <end position="30"/>
    </location>
</feature>
<evidence type="ECO:0000313" key="3">
    <source>
        <dbReference type="Proteomes" id="UP001519292"/>
    </source>
</evidence>
<proteinExistence type="predicted"/>
<reference evidence="2 3" key="1">
    <citation type="submission" date="2021-03" db="EMBL/GenBank/DDBJ databases">
        <title>Genomic Encyclopedia of Type Strains, Phase IV (KMG-IV): sequencing the most valuable type-strain genomes for metagenomic binning, comparative biology and taxonomic classification.</title>
        <authorList>
            <person name="Goeker M."/>
        </authorList>
    </citation>
    <scope>NUCLEOTIDE SEQUENCE [LARGE SCALE GENOMIC DNA]</scope>
    <source>
        <strain evidence="2 3">DSM 101872</strain>
    </source>
</reference>
<keyword evidence="1" id="KW-0812">Transmembrane</keyword>
<gene>
    <name evidence="2" type="ORF">J2Z60_000509</name>
</gene>
<protein>
    <submittedName>
        <fullName evidence="2">tRNA G26 N,N-dimethylase Trm1</fullName>
    </submittedName>
</protein>
<evidence type="ECO:0000313" key="2">
    <source>
        <dbReference type="EMBL" id="MBP2057345.1"/>
    </source>
</evidence>
<evidence type="ECO:0000256" key="1">
    <source>
        <dbReference type="SAM" id="Phobius"/>
    </source>
</evidence>
<sequence>MTINDYLELAGLLLWIISLVGAGILGHFHLKNQRLQEFRDTAQTLMTNYVYFYDKSVMSNDKKLNNVVNAVVDGLRAKGFEVSKTDLQNIFAGVEHVVTDLRLKQKSKFV</sequence>
<organism evidence="2 3">
    <name type="scientific">Lactobacillus colini</name>
    <dbReference type="NCBI Taxonomy" id="1819254"/>
    <lineage>
        <taxon>Bacteria</taxon>
        <taxon>Bacillati</taxon>
        <taxon>Bacillota</taxon>
        <taxon>Bacilli</taxon>
        <taxon>Lactobacillales</taxon>
        <taxon>Lactobacillaceae</taxon>
        <taxon>Lactobacillus</taxon>
    </lineage>
</organism>
<keyword evidence="1" id="KW-0472">Membrane</keyword>
<keyword evidence="3" id="KW-1185">Reference proteome</keyword>